<gene>
    <name evidence="2" type="ORF">BN1051_00231</name>
</gene>
<evidence type="ECO:0000256" key="1">
    <source>
        <dbReference type="SAM" id="Phobius"/>
    </source>
</evidence>
<evidence type="ECO:0000313" key="2">
    <source>
        <dbReference type="EMBL" id="CEA06927.1"/>
    </source>
</evidence>
<dbReference type="EMBL" id="LN483070">
    <property type="protein sequence ID" value="CEA06927.1"/>
    <property type="molecule type" value="Genomic_DNA"/>
</dbReference>
<sequence>METANRCPRRVVGAWTVGALGLLCLLVVFGVHSPLAPQSRAVAGAAAVGPSAVGSAYLLNGQLLGRRLPAGTAWGAAAALTVWAAALGRLVLWEDPANQLPLAFLPLLPAVWVIAACQPQSRPPGR</sequence>
<protein>
    <submittedName>
        <fullName evidence="2">Uncharacterized protein</fullName>
    </submittedName>
</protein>
<keyword evidence="1" id="KW-1133">Transmembrane helix</keyword>
<organism evidence="2">
    <name type="scientific">Arthrobacter saudimassiliensis</name>
    <dbReference type="NCBI Taxonomy" id="1461584"/>
    <lineage>
        <taxon>Bacteria</taxon>
        <taxon>Bacillati</taxon>
        <taxon>Actinomycetota</taxon>
        <taxon>Actinomycetes</taxon>
        <taxon>Micrococcales</taxon>
        <taxon>Micrococcaceae</taxon>
        <taxon>Arthrobacter</taxon>
    </lineage>
</organism>
<proteinExistence type="predicted"/>
<feature type="transmembrane region" description="Helical" evidence="1">
    <location>
        <begin position="99"/>
        <end position="117"/>
    </location>
</feature>
<keyword evidence="1" id="KW-0812">Transmembrane</keyword>
<dbReference type="PATRIC" id="fig|1461584.3.peg.228"/>
<feature type="transmembrane region" description="Helical" evidence="1">
    <location>
        <begin position="41"/>
        <end position="59"/>
    </location>
</feature>
<keyword evidence="1" id="KW-0472">Membrane</keyword>
<dbReference type="AlphaFoldDB" id="A0A078MND7"/>
<feature type="transmembrane region" description="Helical" evidence="1">
    <location>
        <begin position="12"/>
        <end position="35"/>
    </location>
</feature>
<feature type="transmembrane region" description="Helical" evidence="1">
    <location>
        <begin position="71"/>
        <end position="93"/>
    </location>
</feature>
<name>A0A078MND7_9MICC</name>
<reference evidence="2" key="1">
    <citation type="submission" date="2014-07" db="EMBL/GenBank/DDBJ databases">
        <authorList>
            <person name="Urmite Genomes Urmite Genomes"/>
        </authorList>
    </citation>
    <scope>NUCLEOTIDE SEQUENCE</scope>
    <source>
        <strain evidence="2">11W110_air</strain>
    </source>
</reference>
<accession>A0A078MND7</accession>